<organism evidence="1 2">
    <name type="scientific">Brucella grignonensis</name>
    <dbReference type="NCBI Taxonomy" id="94627"/>
    <lineage>
        <taxon>Bacteria</taxon>
        <taxon>Pseudomonadati</taxon>
        <taxon>Pseudomonadota</taxon>
        <taxon>Alphaproteobacteria</taxon>
        <taxon>Hyphomicrobiales</taxon>
        <taxon>Brucellaceae</taxon>
        <taxon>Brucella/Ochrobactrum group</taxon>
        <taxon>Brucella</taxon>
    </lineage>
</organism>
<evidence type="ECO:0000313" key="1">
    <source>
        <dbReference type="EMBL" id="OYR26770.1"/>
    </source>
</evidence>
<dbReference type="EMBL" id="NNRL01000015">
    <property type="protein sequence ID" value="OYR26770.1"/>
    <property type="molecule type" value="Genomic_DNA"/>
</dbReference>
<comment type="caution">
    <text evidence="1">The sequence shown here is derived from an EMBL/GenBank/DDBJ whole genome shotgun (WGS) entry which is preliminary data.</text>
</comment>
<protein>
    <submittedName>
        <fullName evidence="1">Uncharacterized protein</fullName>
    </submittedName>
</protein>
<reference evidence="1 2" key="1">
    <citation type="submission" date="2017-07" db="EMBL/GenBank/DDBJ databases">
        <title>Phylogenetic study on the rhizospheric bacterium Ochrobactrum sp. A44.</title>
        <authorList>
            <person name="Krzyzanowska D.M."/>
            <person name="Ossowicki A."/>
            <person name="Rajewska M."/>
            <person name="Maciag T."/>
            <person name="Kaczynski Z."/>
            <person name="Czerwicka M."/>
            <person name="Jafra S."/>
        </authorList>
    </citation>
    <scope>NUCLEOTIDE SEQUENCE [LARGE SCALE GENOMIC DNA]</scope>
    <source>
        <strain evidence="1 2">OgA9a</strain>
    </source>
</reference>
<accession>A0A256GIJ9</accession>
<keyword evidence="2" id="KW-1185">Reference proteome</keyword>
<dbReference type="RefSeq" id="WP_167388070.1">
    <property type="nucleotide sequence ID" value="NZ_JBHEER010000017.1"/>
</dbReference>
<evidence type="ECO:0000313" key="2">
    <source>
        <dbReference type="Proteomes" id="UP000216478"/>
    </source>
</evidence>
<gene>
    <name evidence="1" type="ORF">CEV33_4575</name>
</gene>
<dbReference type="AlphaFoldDB" id="A0A256GIJ9"/>
<name>A0A256GIJ9_9HYPH</name>
<dbReference type="Proteomes" id="UP000216478">
    <property type="component" value="Unassembled WGS sequence"/>
</dbReference>
<proteinExistence type="predicted"/>
<sequence>MFEETNEPDVTVILVARRRSLNCRRTPGVIRCQLASGNHFPEPTI</sequence>